<feature type="domain" description="Glutamine amidotransferase type-2" evidence="9">
    <location>
        <begin position="2"/>
        <end position="219"/>
    </location>
</feature>
<dbReference type="RefSeq" id="WP_019435669.1">
    <property type="nucleotide sequence ID" value="NZ_BAAANQ010000003.1"/>
</dbReference>
<evidence type="ECO:0000256" key="2">
    <source>
        <dbReference type="ARBA" id="ARBA00012916"/>
    </source>
</evidence>
<dbReference type="PROSITE" id="PS51464">
    <property type="entry name" value="SIS"/>
    <property type="match status" value="2"/>
</dbReference>
<evidence type="ECO:0000259" key="9">
    <source>
        <dbReference type="PROSITE" id="PS51278"/>
    </source>
</evidence>
<dbReference type="InterPro" id="IPR046348">
    <property type="entry name" value="SIS_dom_sf"/>
</dbReference>
<dbReference type="Pfam" id="PF01380">
    <property type="entry name" value="SIS"/>
    <property type="match status" value="2"/>
</dbReference>
<keyword evidence="4 8" id="KW-0032">Aminotransferase</keyword>
<dbReference type="SUPFAM" id="SSF53697">
    <property type="entry name" value="SIS domain"/>
    <property type="match status" value="1"/>
</dbReference>
<feature type="initiator methionine" description="Removed" evidence="8">
    <location>
        <position position="1"/>
    </location>
</feature>
<feature type="domain" description="SIS" evidence="10">
    <location>
        <begin position="459"/>
        <end position="596"/>
    </location>
</feature>
<feature type="active site" description="For Fru-6P isomerization activity" evidence="8">
    <location>
        <position position="601"/>
    </location>
</feature>
<evidence type="ECO:0000259" key="10">
    <source>
        <dbReference type="PROSITE" id="PS51464"/>
    </source>
</evidence>
<dbReference type="Proteomes" id="UP001403094">
    <property type="component" value="Unassembled WGS sequence"/>
</dbReference>
<dbReference type="NCBIfam" id="NF001484">
    <property type="entry name" value="PRK00331.1"/>
    <property type="match status" value="1"/>
</dbReference>
<evidence type="ECO:0000256" key="8">
    <source>
        <dbReference type="HAMAP-Rule" id="MF_00164"/>
    </source>
</evidence>
<dbReference type="InterPro" id="IPR005855">
    <property type="entry name" value="GFAT"/>
</dbReference>
<comment type="catalytic activity">
    <reaction evidence="1 8">
        <text>D-fructose 6-phosphate + L-glutamine = D-glucosamine 6-phosphate + L-glutamate</text>
        <dbReference type="Rhea" id="RHEA:13237"/>
        <dbReference type="ChEBI" id="CHEBI:29985"/>
        <dbReference type="ChEBI" id="CHEBI:58359"/>
        <dbReference type="ChEBI" id="CHEBI:58725"/>
        <dbReference type="ChEBI" id="CHEBI:61527"/>
        <dbReference type="EC" id="2.6.1.16"/>
    </reaction>
</comment>
<reference evidence="11 12" key="1">
    <citation type="journal article" date="2019" name="Int. J. Syst. Evol. Microbiol.">
        <title>The Global Catalogue of Microorganisms (GCM) 10K type strain sequencing project: providing services to taxonomists for standard genome sequencing and annotation.</title>
        <authorList>
            <consortium name="The Broad Institute Genomics Platform"/>
            <consortium name="The Broad Institute Genome Sequencing Center for Infectious Disease"/>
            <person name="Wu L."/>
            <person name="Ma J."/>
        </authorList>
    </citation>
    <scope>NUCLEOTIDE SEQUENCE [LARGE SCALE GENOMIC DNA]</scope>
    <source>
        <strain evidence="11 12">JCM 14549</strain>
    </source>
</reference>
<feature type="domain" description="SIS" evidence="10">
    <location>
        <begin position="287"/>
        <end position="427"/>
    </location>
</feature>
<comment type="caution">
    <text evidence="11">The sequence shown here is derived from an EMBL/GenBank/DDBJ whole genome shotgun (WGS) entry which is preliminary data.</text>
</comment>
<name>A0ABN2V578_9ACTN</name>
<dbReference type="SUPFAM" id="SSF56235">
    <property type="entry name" value="N-terminal nucleophile aminohydrolases (Ntn hydrolases)"/>
    <property type="match status" value="1"/>
</dbReference>
<dbReference type="Gene3D" id="3.40.50.10490">
    <property type="entry name" value="Glucose-6-phosphate isomerase like protein, domain 1"/>
    <property type="match status" value="2"/>
</dbReference>
<keyword evidence="7" id="KW-0315">Glutamine amidotransferase</keyword>
<dbReference type="PROSITE" id="PS51278">
    <property type="entry name" value="GATASE_TYPE_2"/>
    <property type="match status" value="1"/>
</dbReference>
<feature type="active site" description="Nucleophile; for GATase activity" evidence="8">
    <location>
        <position position="2"/>
    </location>
</feature>
<dbReference type="Gene3D" id="3.60.20.10">
    <property type="entry name" value="Glutamine Phosphoribosylpyrophosphate, subunit 1, domain 1"/>
    <property type="match status" value="1"/>
</dbReference>
<dbReference type="InterPro" id="IPR035466">
    <property type="entry name" value="GlmS/AgaS_SIS"/>
</dbReference>
<dbReference type="NCBIfam" id="TIGR01135">
    <property type="entry name" value="glmS"/>
    <property type="match status" value="1"/>
</dbReference>
<gene>
    <name evidence="8 11" type="primary">glmS</name>
    <name evidence="11" type="ORF">GCM10009757_23580</name>
</gene>
<accession>A0ABN2V578</accession>
<dbReference type="InterPro" id="IPR047084">
    <property type="entry name" value="GFAT_N"/>
</dbReference>
<dbReference type="EC" id="2.6.1.16" evidence="2 8"/>
<keyword evidence="12" id="KW-1185">Reference proteome</keyword>
<dbReference type="InterPro" id="IPR029055">
    <property type="entry name" value="Ntn_hydrolases_N"/>
</dbReference>
<dbReference type="PANTHER" id="PTHR10937:SF0">
    <property type="entry name" value="GLUTAMINE--FRUCTOSE-6-PHOSPHATE TRANSAMINASE (ISOMERIZING)"/>
    <property type="match status" value="1"/>
</dbReference>
<proteinExistence type="inferred from homology"/>
<dbReference type="EMBL" id="BAAANQ010000003">
    <property type="protein sequence ID" value="GAA2051015.1"/>
    <property type="molecule type" value="Genomic_DNA"/>
</dbReference>
<dbReference type="CDD" id="cd05009">
    <property type="entry name" value="SIS_GlmS_GlmD_2"/>
    <property type="match status" value="1"/>
</dbReference>
<dbReference type="PANTHER" id="PTHR10937">
    <property type="entry name" value="GLUCOSAMINE--FRUCTOSE-6-PHOSPHATE AMINOTRANSFERASE, ISOMERIZING"/>
    <property type="match status" value="1"/>
</dbReference>
<sequence>MCGIVGYIGKRDVAPLLLEGLQRLEYRGYDSAGIAIHSSGKGGGLKTVKNKGRVRDLEAKVPARFAGTTGIAHTRWATHGAPNDINAHPHTDAAQQVAVVHNGIIDNSGELRAKLTADGVELVSDTDTEVLAHLIARAQSQTLEEKVREALRHIEGTYGIAVLHADFPDRIVVARNGSPVVLGIGEKEMFVASDVAALISHTRQVITLDDGEMATLKADDYRTYTTDGSRTAASPTTVEWEAESYDMGGHDTYMHKEIAEQAEAVDRVLRGRIDDRFATVRLGGLNLDAREARTMRRVKILGCGSAYHAGQIGAQLIEELARIPADAEPASEFRYRNAVVDPDTLYIAVSQSGETYDTLAAVQELKRKGARVLGVVNVVGSAIARETDGGVYVHAGPEVCVVSTKCFTNTAVAFALLALHLGRIRDLSVSDGKRIIEGLRKLPGQIAEILADEQRIAKLAADFADAKSMMFVGRVRGYPVAKEASLKLKEVSYIHAEAYPASELKHGPLALIEPATPTVAIIPDDDLLEKNRATLEEIKARSGRILAVAHSEQEKADDTIVVPRNEPELDPVLMGIPLQLLAYHTALALGRDIDKPRNLAKSVTVE</sequence>
<dbReference type="CDD" id="cd05008">
    <property type="entry name" value="SIS_GlmS_GlmD_1"/>
    <property type="match status" value="1"/>
</dbReference>
<comment type="subunit">
    <text evidence="8">Homodimer.</text>
</comment>
<keyword evidence="8" id="KW-0963">Cytoplasm</keyword>
<comment type="function">
    <text evidence="8">Catalyzes the first step in hexosamine metabolism, converting fructose-6P into glucosamine-6P using glutamine as a nitrogen source.</text>
</comment>
<evidence type="ECO:0000256" key="1">
    <source>
        <dbReference type="ARBA" id="ARBA00001031"/>
    </source>
</evidence>
<keyword evidence="5 8" id="KW-0808">Transferase</keyword>
<dbReference type="Pfam" id="PF13522">
    <property type="entry name" value="GATase_6"/>
    <property type="match status" value="1"/>
</dbReference>
<evidence type="ECO:0000313" key="11">
    <source>
        <dbReference type="EMBL" id="GAA2051015.1"/>
    </source>
</evidence>
<dbReference type="CDD" id="cd00714">
    <property type="entry name" value="GFAT"/>
    <property type="match status" value="1"/>
</dbReference>
<evidence type="ECO:0000313" key="12">
    <source>
        <dbReference type="Proteomes" id="UP001403094"/>
    </source>
</evidence>
<comment type="subcellular location">
    <subcellularLocation>
        <location evidence="8">Cytoplasm</location>
    </subcellularLocation>
</comment>
<protein>
    <recommendedName>
        <fullName evidence="3 8">Glutamine--fructose-6-phosphate aminotransferase [isomerizing]</fullName>
        <ecNumber evidence="2 8">2.6.1.16</ecNumber>
    </recommendedName>
    <alternativeName>
        <fullName evidence="8">D-fructose-6-phosphate amidotransferase</fullName>
    </alternativeName>
    <alternativeName>
        <fullName evidence="8">GFAT</fullName>
    </alternativeName>
    <alternativeName>
        <fullName evidence="8">Glucosamine-6-phosphate synthase</fullName>
    </alternativeName>
    <alternativeName>
        <fullName evidence="8">Hexosephosphate aminotransferase</fullName>
    </alternativeName>
    <alternativeName>
        <fullName evidence="8">L-glutamine--D-fructose-6-phosphate amidotransferase</fullName>
    </alternativeName>
</protein>
<dbReference type="HAMAP" id="MF_00164">
    <property type="entry name" value="GlmS"/>
    <property type="match status" value="1"/>
</dbReference>
<organism evidence="11 12">
    <name type="scientific">Streptomyces cheonanensis</name>
    <dbReference type="NCBI Taxonomy" id="312720"/>
    <lineage>
        <taxon>Bacteria</taxon>
        <taxon>Bacillati</taxon>
        <taxon>Actinomycetota</taxon>
        <taxon>Actinomycetes</taxon>
        <taxon>Kitasatosporales</taxon>
        <taxon>Streptomycetaceae</taxon>
        <taxon>Streptomyces</taxon>
    </lineage>
</organism>
<dbReference type="InterPro" id="IPR035490">
    <property type="entry name" value="GlmS/FrlB_SIS"/>
</dbReference>
<keyword evidence="6" id="KW-0677">Repeat</keyword>
<evidence type="ECO:0000256" key="4">
    <source>
        <dbReference type="ARBA" id="ARBA00022576"/>
    </source>
</evidence>
<dbReference type="InterPro" id="IPR017932">
    <property type="entry name" value="GATase_2_dom"/>
</dbReference>
<dbReference type="InterPro" id="IPR001347">
    <property type="entry name" value="SIS_dom"/>
</dbReference>
<evidence type="ECO:0000256" key="3">
    <source>
        <dbReference type="ARBA" id="ARBA00016090"/>
    </source>
</evidence>
<evidence type="ECO:0000256" key="7">
    <source>
        <dbReference type="ARBA" id="ARBA00022962"/>
    </source>
</evidence>
<evidence type="ECO:0000256" key="6">
    <source>
        <dbReference type="ARBA" id="ARBA00022737"/>
    </source>
</evidence>
<evidence type="ECO:0000256" key="5">
    <source>
        <dbReference type="ARBA" id="ARBA00022679"/>
    </source>
</evidence>